<feature type="signal peptide" evidence="1">
    <location>
        <begin position="1"/>
        <end position="29"/>
    </location>
</feature>
<dbReference type="EMBL" id="JBGFUD010012088">
    <property type="protein sequence ID" value="MFH4983382.1"/>
    <property type="molecule type" value="Genomic_DNA"/>
</dbReference>
<keyword evidence="1" id="KW-0732">Signal</keyword>
<protein>
    <submittedName>
        <fullName evidence="2">Uncharacterized protein</fullName>
    </submittedName>
</protein>
<organism evidence="2 3">
    <name type="scientific">Gnathostoma spinigerum</name>
    <dbReference type="NCBI Taxonomy" id="75299"/>
    <lineage>
        <taxon>Eukaryota</taxon>
        <taxon>Metazoa</taxon>
        <taxon>Ecdysozoa</taxon>
        <taxon>Nematoda</taxon>
        <taxon>Chromadorea</taxon>
        <taxon>Rhabditida</taxon>
        <taxon>Spirurina</taxon>
        <taxon>Gnathostomatomorpha</taxon>
        <taxon>Gnathostomatoidea</taxon>
        <taxon>Gnathostomatidae</taxon>
        <taxon>Gnathostoma</taxon>
    </lineage>
</organism>
<reference evidence="2 3" key="1">
    <citation type="submission" date="2024-08" db="EMBL/GenBank/DDBJ databases">
        <title>Gnathostoma spinigerum genome.</title>
        <authorList>
            <person name="Gonzalez-Bertolin B."/>
            <person name="Monzon S."/>
            <person name="Zaballos A."/>
            <person name="Jimenez P."/>
            <person name="Dekumyoy P."/>
            <person name="Varona S."/>
            <person name="Cuesta I."/>
            <person name="Sumanam S."/>
            <person name="Adisakwattana P."/>
            <person name="Gasser R.B."/>
            <person name="Hernandez-Gonzalez A."/>
            <person name="Young N.D."/>
            <person name="Perteguer M.J."/>
        </authorList>
    </citation>
    <scope>NUCLEOTIDE SEQUENCE [LARGE SCALE GENOMIC DNA]</scope>
    <source>
        <strain evidence="2">AL3</strain>
        <tissue evidence="2">Liver</tissue>
    </source>
</reference>
<gene>
    <name evidence="2" type="ORF">AB6A40_010091</name>
</gene>
<dbReference type="Proteomes" id="UP001608902">
    <property type="component" value="Unassembled WGS sequence"/>
</dbReference>
<name>A0ABD6EW94_9BILA</name>
<feature type="chain" id="PRO_5044752456" evidence="1">
    <location>
        <begin position="30"/>
        <end position="89"/>
    </location>
</feature>
<evidence type="ECO:0000313" key="2">
    <source>
        <dbReference type="EMBL" id="MFH4983382.1"/>
    </source>
</evidence>
<keyword evidence="3" id="KW-1185">Reference proteome</keyword>
<evidence type="ECO:0000256" key="1">
    <source>
        <dbReference type="SAM" id="SignalP"/>
    </source>
</evidence>
<sequence>MEKSSCFPMTLFPLLICLLIIMVSSPTYAILGLLHSLIHPHYHIVPHGDHVDAIPHYGPHYGGWGGYGGYGGYGHPYGGYGGYGGYYGR</sequence>
<evidence type="ECO:0000313" key="3">
    <source>
        <dbReference type="Proteomes" id="UP001608902"/>
    </source>
</evidence>
<proteinExistence type="predicted"/>
<accession>A0ABD6EW94</accession>
<comment type="caution">
    <text evidence="2">The sequence shown here is derived from an EMBL/GenBank/DDBJ whole genome shotgun (WGS) entry which is preliminary data.</text>
</comment>
<dbReference type="AlphaFoldDB" id="A0ABD6EW94"/>